<evidence type="ECO:0000256" key="4">
    <source>
        <dbReference type="ARBA" id="ARBA00023014"/>
    </source>
</evidence>
<dbReference type="Proteomes" id="UP000515789">
    <property type="component" value="Chromosome"/>
</dbReference>
<organism evidence="6 7">
    <name type="scientific">Blautia producta</name>
    <dbReference type="NCBI Taxonomy" id="33035"/>
    <lineage>
        <taxon>Bacteria</taxon>
        <taxon>Bacillati</taxon>
        <taxon>Bacillota</taxon>
        <taxon>Clostridia</taxon>
        <taxon>Lachnospirales</taxon>
        <taxon>Lachnospiraceae</taxon>
        <taxon>Blautia</taxon>
    </lineage>
</organism>
<gene>
    <name evidence="6" type="ORF">E5259_11155</name>
</gene>
<dbReference type="InterPro" id="IPR051069">
    <property type="entry name" value="ACDS_complex_subunit"/>
</dbReference>
<evidence type="ECO:0000256" key="1">
    <source>
        <dbReference type="ARBA" id="ARBA00022485"/>
    </source>
</evidence>
<evidence type="ECO:0000259" key="5">
    <source>
        <dbReference type="PROSITE" id="PS51656"/>
    </source>
</evidence>
<dbReference type="InterPro" id="IPR011005">
    <property type="entry name" value="Dihydropteroate_synth-like_sf"/>
</dbReference>
<dbReference type="GeneID" id="75050597"/>
<dbReference type="Gene3D" id="3.20.20.20">
    <property type="entry name" value="Dihydropteroate synthase-like"/>
    <property type="match status" value="1"/>
</dbReference>
<dbReference type="InterPro" id="IPR016041">
    <property type="entry name" value="Ac-CoA_synth_d_su_TIM-brl"/>
</dbReference>
<reference evidence="6 7" key="1">
    <citation type="submission" date="2019-04" db="EMBL/GenBank/DDBJ databases">
        <authorList>
            <person name="Schori C."/>
            <person name="Ahrens C."/>
        </authorList>
    </citation>
    <scope>NUCLEOTIDE SEQUENCE [LARGE SCALE GENOMIC DNA]</scope>
    <source>
        <strain evidence="6 7">DSM 2950</strain>
    </source>
</reference>
<dbReference type="Pfam" id="PF03599">
    <property type="entry name" value="CdhD"/>
    <property type="match status" value="1"/>
</dbReference>
<dbReference type="RefSeq" id="WP_018597553.1">
    <property type="nucleotide sequence ID" value="NZ_AP031416.1"/>
</dbReference>
<dbReference type="AlphaFoldDB" id="A0A7G5MU11"/>
<keyword evidence="1" id="KW-0004">4Fe-4S</keyword>
<keyword evidence="3" id="KW-0408">Iron</keyword>
<keyword evidence="2" id="KW-0479">Metal-binding</keyword>
<dbReference type="SUPFAM" id="SSF51717">
    <property type="entry name" value="Dihydropteroate synthetase-like"/>
    <property type="match status" value="1"/>
</dbReference>
<sequence>MGLSGIQIFKLTPKKNCKECGCPTCMAFSMKVAQGALEISKCPHMSEDALAQLSEATAPPMKTIKVGSGDNEFTLGGETVLFRHEKTFVSKTRYAVSLCTCMDDAAIDAKLAAIPKVDYERISERMFVEMIYVNYEDGADKDRYVEIVKKAAALGRTLVLGCKDAEAAKAALAVCKDGKPVLNGADASNYAEMSAVATEAGVVLGITGADLNELYDTVAALEKAGNKNLILDVGTKSVKEAYGNAVQIRRAALKDQDRTFGYPTLVNLAVLAHGDRNMQQALASLFTMKYGSIVVMEQLDYAEALPLFGLRQNVYTDPQKPMKVEPGIYALNGADENSLCLTTVDFALTYFVVSGELERSGVPCNLIISDAGGLSVLTAWAAGKLSSTSVSKYIQENVEDKVKCRKLIIPGKVAVLKGDIEAKLPGWEVIVAPLEAVQLVKFLKDMTA</sequence>
<protein>
    <submittedName>
        <fullName evidence="6">Acetyl-CoA decarbonylase/synthase complex subunit gamma</fullName>
    </submittedName>
</protein>
<dbReference type="Gene3D" id="3.40.50.11600">
    <property type="match status" value="1"/>
</dbReference>
<feature type="domain" description="4Fe-4S" evidence="5">
    <location>
        <begin position="1"/>
        <end position="59"/>
    </location>
</feature>
<evidence type="ECO:0000313" key="7">
    <source>
        <dbReference type="Proteomes" id="UP000515789"/>
    </source>
</evidence>
<dbReference type="GO" id="GO:0051539">
    <property type="term" value="F:4 iron, 4 sulfur cluster binding"/>
    <property type="evidence" value="ECO:0007669"/>
    <property type="project" value="UniProtKB-KW"/>
</dbReference>
<evidence type="ECO:0000256" key="3">
    <source>
        <dbReference type="ARBA" id="ARBA00023004"/>
    </source>
</evidence>
<dbReference type="PROSITE" id="PS51656">
    <property type="entry name" value="4FE4S"/>
    <property type="match status" value="1"/>
</dbReference>
<dbReference type="PANTHER" id="PTHR36214">
    <property type="match status" value="1"/>
</dbReference>
<dbReference type="NCBIfam" id="NF003195">
    <property type="entry name" value="PRK04165.1"/>
    <property type="match status" value="1"/>
</dbReference>
<dbReference type="EMBL" id="CP039126">
    <property type="protein sequence ID" value="QMW78104.1"/>
    <property type="molecule type" value="Genomic_DNA"/>
</dbReference>
<evidence type="ECO:0000313" key="6">
    <source>
        <dbReference type="EMBL" id="QMW78104.1"/>
    </source>
</evidence>
<name>A0A7G5MU11_9FIRM</name>
<accession>A0A7G5MU11</accession>
<evidence type="ECO:0000256" key="2">
    <source>
        <dbReference type="ARBA" id="ARBA00022723"/>
    </source>
</evidence>
<dbReference type="InterPro" id="IPR007202">
    <property type="entry name" value="4Fe-4S_dom"/>
</dbReference>
<dbReference type="Pfam" id="PF04060">
    <property type="entry name" value="FeS"/>
    <property type="match status" value="1"/>
</dbReference>
<proteinExistence type="predicted"/>
<dbReference type="GO" id="GO:0046872">
    <property type="term" value="F:metal ion binding"/>
    <property type="evidence" value="ECO:0007669"/>
    <property type="project" value="UniProtKB-KW"/>
</dbReference>
<dbReference type="PANTHER" id="PTHR36214:SF3">
    <property type="entry name" value="ACETYL-COA DECARBONYLASE_SYNTHASE COMPLEX SUBUNIT GAMMA"/>
    <property type="match status" value="1"/>
</dbReference>
<keyword evidence="4" id="KW-0411">Iron-sulfur</keyword>